<evidence type="ECO:0000313" key="2">
    <source>
        <dbReference type="EMBL" id="RVU05435.1"/>
    </source>
</evidence>
<dbReference type="PANTHER" id="PTHR43032:SF2">
    <property type="entry name" value="BLL0505 PROTEIN"/>
    <property type="match status" value="1"/>
</dbReference>
<dbReference type="OrthoDB" id="9795587at2"/>
<dbReference type="SUPFAM" id="SSF56524">
    <property type="entry name" value="Oxidoreductase molybdopterin-binding domain"/>
    <property type="match status" value="1"/>
</dbReference>
<dbReference type="RefSeq" id="WP_127708590.1">
    <property type="nucleotide sequence ID" value="NZ_SACO01000005.1"/>
</dbReference>
<dbReference type="EMBL" id="SACO01000005">
    <property type="protein sequence ID" value="RVU05435.1"/>
    <property type="molecule type" value="Genomic_DNA"/>
</dbReference>
<dbReference type="PANTHER" id="PTHR43032">
    <property type="entry name" value="PROTEIN-METHIONINE-SULFOXIDE REDUCTASE"/>
    <property type="match status" value="1"/>
</dbReference>
<gene>
    <name evidence="2" type="ORF">EOE18_09040</name>
</gene>
<dbReference type="AlphaFoldDB" id="A0A3S2Y7Q6"/>
<dbReference type="InterPro" id="IPR036374">
    <property type="entry name" value="OxRdtase_Mopterin-bd_sf"/>
</dbReference>
<dbReference type="Pfam" id="PF00174">
    <property type="entry name" value="Oxidored_molyb"/>
    <property type="match status" value="1"/>
</dbReference>
<feature type="domain" description="Oxidoreductase molybdopterin-binding" evidence="1">
    <location>
        <begin position="85"/>
        <end position="220"/>
    </location>
</feature>
<organism evidence="2 3">
    <name type="scientific">Novosphingobium umbonatum</name>
    <dbReference type="NCBI Taxonomy" id="1908524"/>
    <lineage>
        <taxon>Bacteria</taxon>
        <taxon>Pseudomonadati</taxon>
        <taxon>Pseudomonadota</taxon>
        <taxon>Alphaproteobacteria</taxon>
        <taxon>Sphingomonadales</taxon>
        <taxon>Sphingomonadaceae</taxon>
        <taxon>Novosphingobium</taxon>
    </lineage>
</organism>
<dbReference type="Gene3D" id="3.90.420.10">
    <property type="entry name" value="Oxidoreductase, molybdopterin-binding domain"/>
    <property type="match status" value="1"/>
</dbReference>
<reference evidence="2 3" key="1">
    <citation type="submission" date="2019-01" db="EMBL/GenBank/DDBJ databases">
        <authorList>
            <person name="Chen W.-M."/>
        </authorList>
    </citation>
    <scope>NUCLEOTIDE SEQUENCE [LARGE SCALE GENOMIC DNA]</scope>
    <source>
        <strain evidence="2 3">FSY-9</strain>
    </source>
</reference>
<evidence type="ECO:0000259" key="1">
    <source>
        <dbReference type="Pfam" id="PF00174"/>
    </source>
</evidence>
<comment type="caution">
    <text evidence="2">The sequence shown here is derived from an EMBL/GenBank/DDBJ whole genome shotgun (WGS) entry which is preliminary data.</text>
</comment>
<keyword evidence="3" id="KW-1185">Reference proteome</keyword>
<proteinExistence type="predicted"/>
<dbReference type="Proteomes" id="UP000282837">
    <property type="component" value="Unassembled WGS sequence"/>
</dbReference>
<dbReference type="InterPro" id="IPR000572">
    <property type="entry name" value="OxRdtase_Mopterin-bd_dom"/>
</dbReference>
<dbReference type="PROSITE" id="PS51257">
    <property type="entry name" value="PROKAR_LIPOPROTEIN"/>
    <property type="match status" value="1"/>
</dbReference>
<name>A0A3S2Y7Q6_9SPHN</name>
<accession>A0A3S2Y7Q6</accession>
<protein>
    <submittedName>
        <fullName evidence="2">Molybdopterin-binding protein</fullName>
    </submittedName>
</protein>
<evidence type="ECO:0000313" key="3">
    <source>
        <dbReference type="Proteomes" id="UP000282837"/>
    </source>
</evidence>
<sequence>MITRRSMIVGGGLLLSGCDKLVRQPAVDGWVERAAGLHLPAQRLLVSRHALAREFSAREISPTFRANGNTMPEDDGWIAHANQGFSRWSLRVEGLVRRPLDIPLQALKTMPQRRQITRHDCVEGWSAIGQWMGPELRGILSLAGLLPQARYIVFHCADRTGEDPYYESIDLIDAFHPQTILAWSMNGQPLPVEHGAPLRLRVERQLGYKQAKYVTRIEARASLAGLYGGKGGYWEDVAGYQWYAGI</sequence>